<accession>A0A2P2JMF0</accession>
<organism evidence="3">
    <name type="scientific">Rhizophora mucronata</name>
    <name type="common">Asiatic mangrove</name>
    <dbReference type="NCBI Taxonomy" id="61149"/>
    <lineage>
        <taxon>Eukaryota</taxon>
        <taxon>Viridiplantae</taxon>
        <taxon>Streptophyta</taxon>
        <taxon>Embryophyta</taxon>
        <taxon>Tracheophyta</taxon>
        <taxon>Spermatophyta</taxon>
        <taxon>Magnoliopsida</taxon>
        <taxon>eudicotyledons</taxon>
        <taxon>Gunneridae</taxon>
        <taxon>Pentapetalae</taxon>
        <taxon>rosids</taxon>
        <taxon>fabids</taxon>
        <taxon>Malpighiales</taxon>
        <taxon>Rhizophoraceae</taxon>
        <taxon>Rhizophora</taxon>
    </lineage>
</organism>
<reference evidence="3" key="1">
    <citation type="submission" date="2018-02" db="EMBL/GenBank/DDBJ databases">
        <title>Rhizophora mucronata_Transcriptome.</title>
        <authorList>
            <person name="Meera S.P."/>
            <person name="Sreeshan A."/>
            <person name="Augustine A."/>
        </authorList>
    </citation>
    <scope>NUCLEOTIDE SEQUENCE</scope>
    <source>
        <tissue evidence="3">Leaf</tissue>
    </source>
</reference>
<protein>
    <submittedName>
        <fullName evidence="3">Uncharacterized protein MANES_10G103900</fullName>
    </submittedName>
</protein>
<evidence type="ECO:0000256" key="2">
    <source>
        <dbReference type="SAM" id="SignalP"/>
    </source>
</evidence>
<keyword evidence="1" id="KW-0812">Transmembrane</keyword>
<dbReference type="InterPro" id="IPR030676">
    <property type="entry name" value="CitT-rel"/>
</dbReference>
<feature type="transmembrane region" description="Helical" evidence="1">
    <location>
        <begin position="34"/>
        <end position="57"/>
    </location>
</feature>
<feature type="transmembrane region" description="Helical" evidence="1">
    <location>
        <begin position="64"/>
        <end position="87"/>
    </location>
</feature>
<dbReference type="PANTHER" id="PTHR42826">
    <property type="entry name" value="DICARBOXYLATE TRANSPORTER 2.1, CHLOROPLASTIC"/>
    <property type="match status" value="1"/>
</dbReference>
<keyword evidence="1" id="KW-1133">Transmembrane helix</keyword>
<sequence length="111" mass="12116">MQMALSLCLLSFVSVGVAFHFLVPKPVEASPQAWQLLAIFLSTVASSPLSVGAWEFLGLKTSIVTITLTFSTALCVISNSSVLILYVSQQFWLFPNDFITNPVHGSQILRL</sequence>
<feature type="signal peptide" evidence="2">
    <location>
        <begin position="1"/>
        <end position="18"/>
    </location>
</feature>
<keyword evidence="1" id="KW-0472">Membrane</keyword>
<dbReference type="EMBL" id="GGEC01014163">
    <property type="protein sequence ID" value="MBW94646.1"/>
    <property type="molecule type" value="Transcribed_RNA"/>
</dbReference>
<evidence type="ECO:0000313" key="3">
    <source>
        <dbReference type="EMBL" id="MBW94646.1"/>
    </source>
</evidence>
<evidence type="ECO:0000256" key="1">
    <source>
        <dbReference type="SAM" id="Phobius"/>
    </source>
</evidence>
<name>A0A2P2JMF0_RHIMU</name>
<dbReference type="AlphaFoldDB" id="A0A2P2JMF0"/>
<keyword evidence="2" id="KW-0732">Signal</keyword>
<feature type="chain" id="PRO_5015109544" evidence="2">
    <location>
        <begin position="19"/>
        <end position="111"/>
    </location>
</feature>
<proteinExistence type="predicted"/>